<feature type="transmembrane region" description="Helical" evidence="7">
    <location>
        <begin position="145"/>
        <end position="171"/>
    </location>
</feature>
<feature type="region of interest" description="Disordered" evidence="6">
    <location>
        <begin position="366"/>
        <end position="405"/>
    </location>
</feature>
<keyword evidence="3 7" id="KW-0812">Transmembrane</keyword>
<feature type="compositionally biased region" description="Polar residues" evidence="6">
    <location>
        <begin position="366"/>
        <end position="380"/>
    </location>
</feature>
<feature type="compositionally biased region" description="Acidic residues" evidence="6">
    <location>
        <begin position="381"/>
        <end position="391"/>
    </location>
</feature>
<evidence type="ECO:0000256" key="3">
    <source>
        <dbReference type="ARBA" id="ARBA00022692"/>
    </source>
</evidence>
<keyword evidence="5 7" id="KW-0472">Membrane</keyword>
<dbReference type="GO" id="GO:0016020">
    <property type="term" value="C:membrane"/>
    <property type="evidence" value="ECO:0007669"/>
    <property type="project" value="UniProtKB-SubCell"/>
</dbReference>
<protein>
    <submittedName>
        <fullName evidence="8">AI-2E family transporter</fullName>
    </submittedName>
</protein>
<evidence type="ECO:0000313" key="8">
    <source>
        <dbReference type="EMBL" id="QLG26967.1"/>
    </source>
</evidence>
<dbReference type="Pfam" id="PF01594">
    <property type="entry name" value="AI-2E_transport"/>
    <property type="match status" value="1"/>
</dbReference>
<evidence type="ECO:0000256" key="5">
    <source>
        <dbReference type="ARBA" id="ARBA00023136"/>
    </source>
</evidence>
<feature type="transmembrane region" description="Helical" evidence="7">
    <location>
        <begin position="93"/>
        <end position="113"/>
    </location>
</feature>
<proteinExistence type="inferred from homology"/>
<name>A0A7D5GK26_9EURY</name>
<evidence type="ECO:0000256" key="7">
    <source>
        <dbReference type="SAM" id="Phobius"/>
    </source>
</evidence>
<sequence length="405" mass="42729">MVDIGPTGGYGRARVGWWAFVLILAGAAAFIAHSFVGILVLGVFGYYATRPICRRLATYVDSDSLAAGLTVTLVLLPVVLVLFYAGFQLLQQAQQLLGGGAGIPLLGEHLGALSDEQRRTLRTALENPSQLVTNPRQTFQRVLEAGLAATSVVAGALLLLSLSVTLSFFLLKNDDALSDGLRQLFGGRDTTAHAYASAVDGDLESVFFGNMLFVATMAVVATAVYWGTNLVAPEGIAVPMVLVLGFLTGVASLIPIVVGKVVYLPVVGYLGLQAMGSGGGFAFVGGVLVVYFLVLDILPQTFLQPYITGRQIDPMILLFGYILGPILFGWYGFFLMPIVFVVILEAVRIVLPELVRGERLTPTVSMGESVGASLSSSGEPTNDDGSSEEDVSGGQTEEERAGDAA</sequence>
<dbReference type="RefSeq" id="WP_179168542.1">
    <property type="nucleotide sequence ID" value="NZ_CP058529.1"/>
</dbReference>
<feature type="transmembrane region" description="Helical" evidence="7">
    <location>
        <begin position="316"/>
        <end position="344"/>
    </location>
</feature>
<evidence type="ECO:0000256" key="6">
    <source>
        <dbReference type="SAM" id="MobiDB-lite"/>
    </source>
</evidence>
<comment type="similarity">
    <text evidence="2">Belongs to the autoinducer-2 exporter (AI-2E) (TC 2.A.86) family.</text>
</comment>
<dbReference type="AlphaFoldDB" id="A0A7D5GK26"/>
<keyword evidence="4 7" id="KW-1133">Transmembrane helix</keyword>
<dbReference type="InterPro" id="IPR002549">
    <property type="entry name" value="AI-2E-like"/>
</dbReference>
<dbReference type="Proteomes" id="UP000509750">
    <property type="component" value="Chromosome"/>
</dbReference>
<dbReference type="GeneID" id="56028200"/>
<reference evidence="8 9" key="1">
    <citation type="submission" date="2020-07" db="EMBL/GenBank/DDBJ databases">
        <title>Gai3-2, isolated from salt lake.</title>
        <authorList>
            <person name="Cui H."/>
            <person name="Shi X."/>
        </authorList>
    </citation>
    <scope>NUCLEOTIDE SEQUENCE [LARGE SCALE GENOMIC DNA]</scope>
    <source>
        <strain evidence="8 9">Gai3-2</strain>
    </source>
</reference>
<comment type="subcellular location">
    <subcellularLocation>
        <location evidence="1">Membrane</location>
        <topology evidence="1">Multi-pass membrane protein</topology>
    </subcellularLocation>
</comment>
<dbReference type="KEGG" id="halg:HUG10_05165"/>
<organism evidence="8 9">
    <name type="scientific">Halorarum halophilum</name>
    <dbReference type="NCBI Taxonomy" id="2743090"/>
    <lineage>
        <taxon>Archaea</taxon>
        <taxon>Methanobacteriati</taxon>
        <taxon>Methanobacteriota</taxon>
        <taxon>Stenosarchaea group</taxon>
        <taxon>Halobacteria</taxon>
        <taxon>Halobacteriales</taxon>
        <taxon>Haloferacaceae</taxon>
        <taxon>Halorarum</taxon>
    </lineage>
</organism>
<feature type="transmembrane region" description="Helical" evidence="7">
    <location>
        <begin position="17"/>
        <end position="44"/>
    </location>
</feature>
<evidence type="ECO:0000256" key="1">
    <source>
        <dbReference type="ARBA" id="ARBA00004141"/>
    </source>
</evidence>
<keyword evidence="9" id="KW-1185">Reference proteome</keyword>
<accession>A0A7D5GK26</accession>
<gene>
    <name evidence="8" type="ORF">HUG10_05165</name>
</gene>
<feature type="transmembrane region" description="Helical" evidence="7">
    <location>
        <begin position="65"/>
        <end position="87"/>
    </location>
</feature>
<dbReference type="EMBL" id="CP058529">
    <property type="protein sequence ID" value="QLG26967.1"/>
    <property type="molecule type" value="Genomic_DNA"/>
</dbReference>
<evidence type="ECO:0000313" key="9">
    <source>
        <dbReference type="Proteomes" id="UP000509750"/>
    </source>
</evidence>
<feature type="transmembrane region" description="Helical" evidence="7">
    <location>
        <begin position="238"/>
        <end position="258"/>
    </location>
</feature>
<feature type="transmembrane region" description="Helical" evidence="7">
    <location>
        <begin position="270"/>
        <end position="295"/>
    </location>
</feature>
<evidence type="ECO:0000256" key="4">
    <source>
        <dbReference type="ARBA" id="ARBA00022989"/>
    </source>
</evidence>
<feature type="transmembrane region" description="Helical" evidence="7">
    <location>
        <begin position="207"/>
        <end position="226"/>
    </location>
</feature>
<evidence type="ECO:0000256" key="2">
    <source>
        <dbReference type="ARBA" id="ARBA00009773"/>
    </source>
</evidence>
<dbReference type="OrthoDB" id="282734at2157"/>